<organism evidence="2 3">
    <name type="scientific">Lysobacter korlensis</name>
    <dbReference type="NCBI Taxonomy" id="553636"/>
    <lineage>
        <taxon>Bacteria</taxon>
        <taxon>Pseudomonadati</taxon>
        <taxon>Pseudomonadota</taxon>
        <taxon>Gammaproteobacteria</taxon>
        <taxon>Lysobacterales</taxon>
        <taxon>Lysobacteraceae</taxon>
        <taxon>Lysobacter</taxon>
    </lineage>
</organism>
<feature type="region of interest" description="Disordered" evidence="1">
    <location>
        <begin position="117"/>
        <end position="143"/>
    </location>
</feature>
<accession>A0ABV6RV78</accession>
<dbReference type="InterPro" id="IPR027417">
    <property type="entry name" value="P-loop_NTPase"/>
</dbReference>
<gene>
    <name evidence="2" type="ORF">ACFFGH_23845</name>
</gene>
<dbReference type="Pfam" id="PF13671">
    <property type="entry name" value="AAA_33"/>
    <property type="match status" value="1"/>
</dbReference>
<comment type="caution">
    <text evidence="2">The sequence shown here is derived from an EMBL/GenBank/DDBJ whole genome shotgun (WGS) entry which is preliminary data.</text>
</comment>
<proteinExistence type="predicted"/>
<feature type="compositionally biased region" description="Basic and acidic residues" evidence="1">
    <location>
        <begin position="131"/>
        <end position="142"/>
    </location>
</feature>
<dbReference type="EMBL" id="JBHLTG010000006">
    <property type="protein sequence ID" value="MFC0680875.1"/>
    <property type="molecule type" value="Genomic_DNA"/>
</dbReference>
<name>A0ABV6RV78_9GAMM</name>
<reference evidence="2 3" key="1">
    <citation type="submission" date="2024-09" db="EMBL/GenBank/DDBJ databases">
        <authorList>
            <person name="Sun Q."/>
            <person name="Mori K."/>
        </authorList>
    </citation>
    <scope>NUCLEOTIDE SEQUENCE [LARGE SCALE GENOMIC DNA]</scope>
    <source>
        <strain evidence="2 3">KCTC 23076</strain>
    </source>
</reference>
<evidence type="ECO:0000313" key="3">
    <source>
        <dbReference type="Proteomes" id="UP001589896"/>
    </source>
</evidence>
<sequence length="179" mass="19346">MTSSLILINGLPASGKTSLAEDIAFRLGWPLLSKDAVKEALADLTGPAVPAERLGRIAMDTLWSVAGAADIGMVIESFWWKHRDLRHVERGLEAAGSPAVVEVWCAVPADVAAERYEDRDRHPVHTPGWELSEHPEWEKHPPEPLAVGPVVHVDTADEYDLDAVLAEIGAGLGGVELPR</sequence>
<evidence type="ECO:0000256" key="1">
    <source>
        <dbReference type="SAM" id="MobiDB-lite"/>
    </source>
</evidence>
<dbReference type="RefSeq" id="WP_386672993.1">
    <property type="nucleotide sequence ID" value="NZ_JBHLTG010000006.1"/>
</dbReference>
<protein>
    <submittedName>
        <fullName evidence="2">AAA family ATPase</fullName>
    </submittedName>
</protein>
<dbReference type="Gene3D" id="3.40.50.300">
    <property type="entry name" value="P-loop containing nucleotide triphosphate hydrolases"/>
    <property type="match status" value="1"/>
</dbReference>
<dbReference type="SUPFAM" id="SSF52540">
    <property type="entry name" value="P-loop containing nucleoside triphosphate hydrolases"/>
    <property type="match status" value="1"/>
</dbReference>
<keyword evidence="3" id="KW-1185">Reference proteome</keyword>
<dbReference type="Proteomes" id="UP001589896">
    <property type="component" value="Unassembled WGS sequence"/>
</dbReference>
<evidence type="ECO:0000313" key="2">
    <source>
        <dbReference type="EMBL" id="MFC0680875.1"/>
    </source>
</evidence>